<name>A0ABT3FRD5_9BACT</name>
<keyword evidence="3" id="KW-1185">Reference proteome</keyword>
<dbReference type="EMBL" id="JAPDDS010000008">
    <property type="protein sequence ID" value="MCW1886151.1"/>
    <property type="molecule type" value="Genomic_DNA"/>
</dbReference>
<evidence type="ECO:0000313" key="3">
    <source>
        <dbReference type="Proteomes" id="UP001207930"/>
    </source>
</evidence>
<keyword evidence="1" id="KW-0812">Transmembrane</keyword>
<feature type="transmembrane region" description="Helical" evidence="1">
    <location>
        <begin position="145"/>
        <end position="163"/>
    </location>
</feature>
<organism evidence="2 3">
    <name type="scientific">Luteolibacter flavescens</name>
    <dbReference type="NCBI Taxonomy" id="1859460"/>
    <lineage>
        <taxon>Bacteria</taxon>
        <taxon>Pseudomonadati</taxon>
        <taxon>Verrucomicrobiota</taxon>
        <taxon>Verrucomicrobiia</taxon>
        <taxon>Verrucomicrobiales</taxon>
        <taxon>Verrucomicrobiaceae</taxon>
        <taxon>Luteolibacter</taxon>
    </lineage>
</organism>
<accession>A0ABT3FRD5</accession>
<dbReference type="Proteomes" id="UP001207930">
    <property type="component" value="Unassembled WGS sequence"/>
</dbReference>
<evidence type="ECO:0000313" key="2">
    <source>
        <dbReference type="EMBL" id="MCW1886151.1"/>
    </source>
</evidence>
<proteinExistence type="predicted"/>
<reference evidence="2 3" key="1">
    <citation type="submission" date="2022-10" db="EMBL/GenBank/DDBJ databases">
        <title>Luteolibacter flavescens strain MCCC 1K03193, whole genome shotgun sequencing project.</title>
        <authorList>
            <person name="Zhao G."/>
            <person name="Shen L."/>
        </authorList>
    </citation>
    <scope>NUCLEOTIDE SEQUENCE [LARGE SCALE GENOMIC DNA]</scope>
    <source>
        <strain evidence="2 3">MCCC 1K03193</strain>
    </source>
</reference>
<protein>
    <submittedName>
        <fullName evidence="2">Uncharacterized protein</fullName>
    </submittedName>
</protein>
<gene>
    <name evidence="2" type="ORF">OKA04_15545</name>
</gene>
<comment type="caution">
    <text evidence="2">The sequence shown here is derived from an EMBL/GenBank/DDBJ whole genome shotgun (WGS) entry which is preliminary data.</text>
</comment>
<evidence type="ECO:0000256" key="1">
    <source>
        <dbReference type="SAM" id="Phobius"/>
    </source>
</evidence>
<feature type="transmembrane region" description="Helical" evidence="1">
    <location>
        <begin position="71"/>
        <end position="90"/>
    </location>
</feature>
<keyword evidence="1" id="KW-0472">Membrane</keyword>
<dbReference type="RefSeq" id="WP_264502105.1">
    <property type="nucleotide sequence ID" value="NZ_JAPDDS010000008.1"/>
</dbReference>
<sequence>MPEDPPSLNPYIPPVAVDASTPAADGRLWMVNGDHLLIRDGARLPAIPLTGREGDETTSSHQIFVAANGPAILLSLIPLAVAAAVAGFLYVETRRFPFLEFLLALFLTKLLISPFARGTRSVANLQCHLSVPATKARLRRDRLRGWLTGGSMLLFGLIIVFLGEVESLITQAEIAMEDLPVHISSLSVLATAGTIAILSFFVSAIWATMERGLKCVRHVDGWFYLSGVPATSLVRLSAMTVSAPPVRPRKVYTIYQYKLPMALLMGSRRNPWLRFILAILKAKSSPALVRQLFANAEACKNVAPGPELAARVARLREHPELGTWLNQGCNHLHSPHGELMIRVALLGSPDHRHFCHVTQARVSKMRIFVEIHEVDFRTWTTDGRCLVTSTAHPMPEMPEHVEYRHVKGGDSSEVWEIHRQRCAGISAMTVESGEAFGELMRKDAAAHAARLEAAGIQTPVEEIEMPGDWEEIEGKQEDKFTDPFARLQA</sequence>
<feature type="transmembrane region" description="Helical" evidence="1">
    <location>
        <begin position="183"/>
        <end position="207"/>
    </location>
</feature>
<keyword evidence="1" id="KW-1133">Transmembrane helix</keyword>